<dbReference type="Proteomes" id="UP000217758">
    <property type="component" value="Chromosome"/>
</dbReference>
<gene>
    <name evidence="4" type="ORF">SRT_08070</name>
</gene>
<evidence type="ECO:0000313" key="5">
    <source>
        <dbReference type="Proteomes" id="UP000217758"/>
    </source>
</evidence>
<sequence length="213" mass="24373">MENKTNVWKVLGIIFIVTASIFFIATIVMTALYATSRQDFNKWAATNSMQDRTITNKKKAIKNLKIREKIRDNYYGDDYESTDKVTKYIFGESAKISTGEEVTVTGVKEDSKLKMKGVSKKDKKIVLTVSIKNTTNEMIQFSPDDFFIYDRNYDIAEPSSYTGKQKIPDTIEAGKTIEVKLYYTIPKSSPYIVNFGNAYWLPQTQTQKKSRAV</sequence>
<dbReference type="AlphaFoldDB" id="A0A1L7LIW2"/>
<evidence type="ECO:0000313" key="4">
    <source>
        <dbReference type="EMBL" id="BAQ24068.1"/>
    </source>
</evidence>
<accession>A0A1L7LIW2</accession>
<keyword evidence="1" id="KW-0732">Signal</keyword>
<dbReference type="EMBL" id="AP014612">
    <property type="protein sequence ID" value="BAQ24068.1"/>
    <property type="molecule type" value="Genomic_DNA"/>
</dbReference>
<feature type="transmembrane region" description="Helical" evidence="2">
    <location>
        <begin position="12"/>
        <end position="34"/>
    </location>
</feature>
<organism evidence="4 5">
    <name type="scientific">Streptococcus troglodytae</name>
    <dbReference type="NCBI Taxonomy" id="1111760"/>
    <lineage>
        <taxon>Bacteria</taxon>
        <taxon>Bacillati</taxon>
        <taxon>Bacillota</taxon>
        <taxon>Bacilli</taxon>
        <taxon>Lactobacillales</taxon>
        <taxon>Streptococcaceae</taxon>
        <taxon>Streptococcus</taxon>
    </lineage>
</organism>
<dbReference type="KEGG" id="strg:SRT_08070"/>
<dbReference type="InterPro" id="IPR029051">
    <property type="entry name" value="DUF4352"/>
</dbReference>
<keyword evidence="2" id="KW-1133">Transmembrane helix</keyword>
<dbReference type="Pfam" id="PF11611">
    <property type="entry name" value="DUF4352"/>
    <property type="match status" value="1"/>
</dbReference>
<evidence type="ECO:0000256" key="2">
    <source>
        <dbReference type="SAM" id="Phobius"/>
    </source>
</evidence>
<dbReference type="RefSeq" id="WP_128833145.1">
    <property type="nucleotide sequence ID" value="NZ_AP014612.1"/>
</dbReference>
<reference evidence="4 5" key="1">
    <citation type="journal article" date="2016" name="Microbiol. Immunol.">
        <title>Complete genome sequence of Streptococcus troglodytae TKU31 isolated from the oral cavity of a chimpanzee (Pan troglodytes).</title>
        <authorList>
            <person name="Okamoto M."/>
            <person name="Naito M."/>
            <person name="Miyanohara M."/>
            <person name="Imai S."/>
            <person name="Nomura Y."/>
            <person name="Saito W."/>
            <person name="Momoi Y."/>
            <person name="Takada K."/>
            <person name="Miyabe-Nishiwaki T."/>
            <person name="Tomonaga M."/>
            <person name="Hanada N."/>
        </authorList>
    </citation>
    <scope>NUCLEOTIDE SEQUENCE [LARGE SCALE GENOMIC DNA]</scope>
    <source>
        <strain evidence="5">TKU 31</strain>
    </source>
</reference>
<proteinExistence type="predicted"/>
<protein>
    <recommendedName>
        <fullName evidence="3">DUF4352 domain-containing protein</fullName>
    </recommendedName>
</protein>
<evidence type="ECO:0000259" key="3">
    <source>
        <dbReference type="Pfam" id="PF11611"/>
    </source>
</evidence>
<feature type="domain" description="DUF4352" evidence="3">
    <location>
        <begin position="91"/>
        <end position="195"/>
    </location>
</feature>
<dbReference type="InterPro" id="IPR029050">
    <property type="entry name" value="Immunoprotect_excell_Ig-like"/>
</dbReference>
<evidence type="ECO:0000256" key="1">
    <source>
        <dbReference type="ARBA" id="ARBA00022729"/>
    </source>
</evidence>
<keyword evidence="5" id="KW-1185">Reference proteome</keyword>
<keyword evidence="2" id="KW-0472">Membrane</keyword>
<keyword evidence="2" id="KW-0812">Transmembrane</keyword>
<dbReference type="Gene3D" id="2.60.40.1240">
    <property type="match status" value="1"/>
</dbReference>
<name>A0A1L7LIW2_9STRE</name>